<reference evidence="8" key="1">
    <citation type="journal article" date="2023" name="Plant J.">
        <title>The genome of the king protea, Protea cynaroides.</title>
        <authorList>
            <person name="Chang J."/>
            <person name="Duong T.A."/>
            <person name="Schoeman C."/>
            <person name="Ma X."/>
            <person name="Roodt D."/>
            <person name="Barker N."/>
            <person name="Li Z."/>
            <person name="Van de Peer Y."/>
            <person name="Mizrachi E."/>
        </authorList>
    </citation>
    <scope>NUCLEOTIDE SEQUENCE</scope>
    <source>
        <tissue evidence="8">Young leaves</tissue>
    </source>
</reference>
<dbReference type="InterPro" id="IPR003960">
    <property type="entry name" value="ATPase_AAA_CS"/>
</dbReference>
<dbReference type="GO" id="GO:0016887">
    <property type="term" value="F:ATP hydrolysis activity"/>
    <property type="evidence" value="ECO:0007669"/>
    <property type="project" value="InterPro"/>
</dbReference>
<dbReference type="OrthoDB" id="10251412at2759"/>
<dbReference type="PANTHER" id="PTHR23070">
    <property type="entry name" value="BCS1 AAA-TYPE ATPASE"/>
    <property type="match status" value="1"/>
</dbReference>
<keyword evidence="9" id="KW-1185">Reference proteome</keyword>
<dbReference type="InterPro" id="IPR058017">
    <property type="entry name" value="At3g28540-like_C"/>
</dbReference>
<evidence type="ECO:0000256" key="6">
    <source>
        <dbReference type="SAM" id="MobiDB-lite"/>
    </source>
</evidence>
<proteinExistence type="inferred from homology"/>
<evidence type="ECO:0000256" key="3">
    <source>
        <dbReference type="ARBA" id="ARBA00022842"/>
    </source>
</evidence>
<dbReference type="GO" id="GO:0006950">
    <property type="term" value="P:response to stress"/>
    <property type="evidence" value="ECO:0007669"/>
    <property type="project" value="UniProtKB-ARBA"/>
</dbReference>
<organism evidence="8 9">
    <name type="scientific">Protea cynaroides</name>
    <dbReference type="NCBI Taxonomy" id="273540"/>
    <lineage>
        <taxon>Eukaryota</taxon>
        <taxon>Viridiplantae</taxon>
        <taxon>Streptophyta</taxon>
        <taxon>Embryophyta</taxon>
        <taxon>Tracheophyta</taxon>
        <taxon>Spermatophyta</taxon>
        <taxon>Magnoliopsida</taxon>
        <taxon>Proteales</taxon>
        <taxon>Proteaceae</taxon>
        <taxon>Protea</taxon>
    </lineage>
</organism>
<dbReference type="Gene3D" id="6.10.280.40">
    <property type="match status" value="1"/>
</dbReference>
<dbReference type="InterPro" id="IPR050747">
    <property type="entry name" value="Mitochondrial_chaperone_BCS1"/>
</dbReference>
<feature type="domain" description="AAA+ ATPase" evidence="7">
    <location>
        <begin position="251"/>
        <end position="393"/>
    </location>
</feature>
<dbReference type="Pfam" id="PF25568">
    <property type="entry name" value="AAA_lid_At3g28540"/>
    <property type="match status" value="1"/>
</dbReference>
<evidence type="ECO:0000313" key="8">
    <source>
        <dbReference type="EMBL" id="KAJ4972304.1"/>
    </source>
</evidence>
<keyword evidence="5" id="KW-0067">ATP-binding</keyword>
<comment type="caution">
    <text evidence="8">The sequence shown here is derived from an EMBL/GenBank/DDBJ whole genome shotgun (WGS) entry which is preliminary data.</text>
</comment>
<sequence>MNLSSTKMPSAKTVLSTAASLAASMMLVRTIVHDFLPHEVQDFIFSGFRKVLNRFSSQQTIVIEEFDELTNNQVYVAAEIYLGNKISFNTETLTITKSEKEKNIKVSMGKNEDIIDTFDGIQFKWRLVCTQIESNDYHNPRHLNSTIRSEVRSFQLCFHKKYKEKVLASYLPYILEQSKSMKEENKTVKLLTVNWNGRRGNLDDIWSSVNLDHPATFDTLAMDVELKKMIMEDLKMFVERKEFYRRVGKAWKRGYLLYGPPGTGKSSLIAAIANYLNFDIYDLELTSLRGNSDLRRLLIATTNRSILVVEDIDCTMDLQDRLAQARAAQPHHMIYEANQQVTLSGFLNFIDGLWSSCGDERIIVFTTNHKDRLDHALLRPGRMDIHIHMSFCTPSGFTILAFNYLGINDHPLFTEIEELIEKVEVTPAMVAEELMRKGNPDVALEGLLEFLQNKKRENEEAKINETQKNKPDKKERENEDAMIIEIQKEEPDQKEIQRLIHMN</sequence>
<evidence type="ECO:0000256" key="5">
    <source>
        <dbReference type="RuleBase" id="RU003651"/>
    </source>
</evidence>
<evidence type="ECO:0000256" key="2">
    <source>
        <dbReference type="ARBA" id="ARBA00007448"/>
    </source>
</evidence>
<evidence type="ECO:0000313" key="9">
    <source>
        <dbReference type="Proteomes" id="UP001141806"/>
    </source>
</evidence>
<evidence type="ECO:0000256" key="4">
    <source>
        <dbReference type="ARBA" id="ARBA00049360"/>
    </source>
</evidence>
<dbReference type="PROSITE" id="PS00674">
    <property type="entry name" value="AAA"/>
    <property type="match status" value="1"/>
</dbReference>
<feature type="compositionally biased region" description="Basic and acidic residues" evidence="6">
    <location>
        <begin position="455"/>
        <end position="479"/>
    </location>
</feature>
<dbReference type="InterPro" id="IPR003593">
    <property type="entry name" value="AAA+_ATPase"/>
</dbReference>
<dbReference type="CDD" id="cd19510">
    <property type="entry name" value="RecA-like_BCS1"/>
    <property type="match status" value="1"/>
</dbReference>
<dbReference type="InterPro" id="IPR025753">
    <property type="entry name" value="AAA_N_dom"/>
</dbReference>
<dbReference type="GO" id="GO:0005524">
    <property type="term" value="F:ATP binding"/>
    <property type="evidence" value="ECO:0007669"/>
    <property type="project" value="UniProtKB-KW"/>
</dbReference>
<dbReference type="AlphaFoldDB" id="A0A9Q0KKS3"/>
<dbReference type="Gene3D" id="3.40.50.300">
    <property type="entry name" value="P-loop containing nucleotide triphosphate hydrolases"/>
    <property type="match status" value="1"/>
</dbReference>
<evidence type="ECO:0000256" key="1">
    <source>
        <dbReference type="ARBA" id="ARBA00001946"/>
    </source>
</evidence>
<comment type="similarity">
    <text evidence="2">Belongs to the AAA ATPase family. BCS1 subfamily.</text>
</comment>
<dbReference type="EMBL" id="JAMYWD010000005">
    <property type="protein sequence ID" value="KAJ4972304.1"/>
    <property type="molecule type" value="Genomic_DNA"/>
</dbReference>
<dbReference type="Pfam" id="PF14363">
    <property type="entry name" value="AAA_assoc"/>
    <property type="match status" value="1"/>
</dbReference>
<comment type="catalytic activity">
    <reaction evidence="4">
        <text>ATP + H2O = ADP + phosphate + H(+)</text>
        <dbReference type="Rhea" id="RHEA:13065"/>
        <dbReference type="ChEBI" id="CHEBI:15377"/>
        <dbReference type="ChEBI" id="CHEBI:15378"/>
        <dbReference type="ChEBI" id="CHEBI:30616"/>
        <dbReference type="ChEBI" id="CHEBI:43474"/>
        <dbReference type="ChEBI" id="CHEBI:456216"/>
    </reaction>
</comment>
<comment type="cofactor">
    <cofactor evidence="1">
        <name>Mg(2+)</name>
        <dbReference type="ChEBI" id="CHEBI:18420"/>
    </cofactor>
</comment>
<dbReference type="Proteomes" id="UP001141806">
    <property type="component" value="Unassembled WGS sequence"/>
</dbReference>
<name>A0A9Q0KKS3_9MAGN</name>
<protein>
    <recommendedName>
        <fullName evidence="7">AAA+ ATPase domain-containing protein</fullName>
    </recommendedName>
</protein>
<keyword evidence="5" id="KW-0547">Nucleotide-binding</keyword>
<dbReference type="Pfam" id="PF00004">
    <property type="entry name" value="AAA"/>
    <property type="match status" value="1"/>
</dbReference>
<dbReference type="SUPFAM" id="SSF52540">
    <property type="entry name" value="P-loop containing nucleoside triphosphate hydrolases"/>
    <property type="match status" value="1"/>
</dbReference>
<dbReference type="SMART" id="SM00382">
    <property type="entry name" value="AAA"/>
    <property type="match status" value="1"/>
</dbReference>
<accession>A0A9Q0KKS3</accession>
<dbReference type="InterPro" id="IPR003959">
    <property type="entry name" value="ATPase_AAA_core"/>
</dbReference>
<feature type="region of interest" description="Disordered" evidence="6">
    <location>
        <begin position="455"/>
        <end position="488"/>
    </location>
</feature>
<gene>
    <name evidence="8" type="ORF">NE237_005403</name>
</gene>
<evidence type="ECO:0000259" key="7">
    <source>
        <dbReference type="SMART" id="SM00382"/>
    </source>
</evidence>
<keyword evidence="3" id="KW-0460">Magnesium</keyword>
<dbReference type="InterPro" id="IPR027417">
    <property type="entry name" value="P-loop_NTPase"/>
</dbReference>